<evidence type="ECO:0000313" key="1">
    <source>
        <dbReference type="EMBL" id="KYN17403.1"/>
    </source>
</evidence>
<reference evidence="1 2" key="1">
    <citation type="submission" date="2015-09" db="EMBL/GenBank/DDBJ databases">
        <title>Trachymyrmex cornetzi WGS genome.</title>
        <authorList>
            <person name="Nygaard S."/>
            <person name="Hu H."/>
            <person name="Boomsma J."/>
            <person name="Zhang G."/>
        </authorList>
    </citation>
    <scope>NUCLEOTIDE SEQUENCE [LARGE SCALE GENOMIC DNA]</scope>
    <source>
        <strain evidence="1">Tcor2-1</strain>
        <tissue evidence="1">Whole body</tissue>
    </source>
</reference>
<accession>A0A151J496</accession>
<name>A0A151J496_9HYME</name>
<organism evidence="1 2">
    <name type="scientific">Trachymyrmex cornetzi</name>
    <dbReference type="NCBI Taxonomy" id="471704"/>
    <lineage>
        <taxon>Eukaryota</taxon>
        <taxon>Metazoa</taxon>
        <taxon>Ecdysozoa</taxon>
        <taxon>Arthropoda</taxon>
        <taxon>Hexapoda</taxon>
        <taxon>Insecta</taxon>
        <taxon>Pterygota</taxon>
        <taxon>Neoptera</taxon>
        <taxon>Endopterygota</taxon>
        <taxon>Hymenoptera</taxon>
        <taxon>Apocrita</taxon>
        <taxon>Aculeata</taxon>
        <taxon>Formicoidea</taxon>
        <taxon>Formicidae</taxon>
        <taxon>Myrmicinae</taxon>
        <taxon>Trachymyrmex</taxon>
    </lineage>
</organism>
<dbReference type="Gene3D" id="2.40.70.10">
    <property type="entry name" value="Acid Proteases"/>
    <property type="match status" value="1"/>
</dbReference>
<gene>
    <name evidence="1" type="ORF">ALC57_10312</name>
</gene>
<sequence>KCRALLDTCSTTNIISEHIVKRLSIPITSGTTSIGAINTTSTESRGIVRVTVQSTRDDFRKKLTCWTISANGDLIPSEIFPRESIKIPPNIKLANPDFHLLRPVDLLIESGAMLSLFSIGQINLSHAGHDLY</sequence>
<evidence type="ECO:0000313" key="2">
    <source>
        <dbReference type="Proteomes" id="UP000078492"/>
    </source>
</evidence>
<dbReference type="AlphaFoldDB" id="A0A151J496"/>
<proteinExistence type="predicted"/>
<dbReference type="Proteomes" id="UP000078492">
    <property type="component" value="Unassembled WGS sequence"/>
</dbReference>
<feature type="non-terminal residue" evidence="1">
    <location>
        <position position="1"/>
    </location>
</feature>
<dbReference type="EMBL" id="KQ980165">
    <property type="protein sequence ID" value="KYN17403.1"/>
    <property type="molecule type" value="Genomic_DNA"/>
</dbReference>
<keyword evidence="2" id="KW-1185">Reference proteome</keyword>
<dbReference type="STRING" id="471704.A0A151J496"/>
<protein>
    <submittedName>
        <fullName evidence="1">Uncharacterized protein</fullName>
    </submittedName>
</protein>
<dbReference type="InterPro" id="IPR021109">
    <property type="entry name" value="Peptidase_aspartic_dom_sf"/>
</dbReference>